<dbReference type="SUPFAM" id="SSF56801">
    <property type="entry name" value="Acetyl-CoA synthetase-like"/>
    <property type="match status" value="1"/>
</dbReference>
<reference evidence="1 2" key="1">
    <citation type="submission" date="2023-07" db="EMBL/GenBank/DDBJ databases">
        <title>Genomic Encyclopedia of Type Strains, Phase IV (KMG-IV): sequencing the most valuable type-strain genomes for metagenomic binning, comparative biology and taxonomic classification.</title>
        <authorList>
            <person name="Goeker M."/>
        </authorList>
    </citation>
    <scope>NUCLEOTIDE SEQUENCE [LARGE SCALE GENOMIC DNA]</scope>
    <source>
        <strain evidence="1 2">DSM 19619</strain>
    </source>
</reference>
<dbReference type="EMBL" id="JAUSVX010000004">
    <property type="protein sequence ID" value="MDQ0469766.1"/>
    <property type="molecule type" value="Genomic_DNA"/>
</dbReference>
<dbReference type="PANTHER" id="PTHR36932">
    <property type="entry name" value="CAPSULAR POLYSACCHARIDE BIOSYNTHESIS PROTEIN"/>
    <property type="match status" value="1"/>
</dbReference>
<proteinExistence type="predicted"/>
<dbReference type="InterPro" id="IPR042099">
    <property type="entry name" value="ANL_N_sf"/>
</dbReference>
<dbReference type="Gene3D" id="3.40.50.12780">
    <property type="entry name" value="N-terminal domain of ligase-like"/>
    <property type="match status" value="1"/>
</dbReference>
<dbReference type="EC" id="6.2.1.30" evidence="1"/>
<keyword evidence="2" id="KW-1185">Reference proteome</keyword>
<sequence length="432" mass="48152">MTDTRKAVFPLRALPAELVFEQLTQAFAASQHFSRQEIRKRQAALLERVVRHAHVHVPFYRDSRRLAPLFRANGSFDLAGWNDVPVLTRNEAHEHEGALQATSVPPDMGALQAHATSGSTGTPLKFRQTFVQQLASEVLLNRTLRWHGLWPISRIAVVAGGAEPTSPWPGMLKLPGPADFARHVDLLREHQTTHAIVAPSIAVAWADHAREDLPHLTTIMATGEVLRPEMRRTIEHRLKVKVINLYSASELGPIASEGADGRLRLSEETLFVEGPPGAHDPKIPERLVVTPFYAFGTPLVRYAPGDYVRFSNVASKNTLGLRGLDDVIGRQRNLFRRPDGSLFLPGRFVARGLQEIIACREWQLVQTSLTHVDLKIAVLRPPSRQQLDALEKYLKDCLPSHETSVIVVDAIENDMKNGKSYELFLSLVGEGR</sequence>
<comment type="caution">
    <text evidence="1">The sequence shown here is derived from an EMBL/GenBank/DDBJ whole genome shotgun (WGS) entry which is preliminary data.</text>
</comment>
<dbReference type="PANTHER" id="PTHR36932:SF1">
    <property type="entry name" value="CAPSULAR POLYSACCHARIDE BIOSYNTHESIS PROTEIN"/>
    <property type="match status" value="1"/>
</dbReference>
<protein>
    <submittedName>
        <fullName evidence="1">Phenylacetate-CoA ligase</fullName>
        <ecNumber evidence="1">6.2.1.30</ecNumber>
    </submittedName>
</protein>
<gene>
    <name evidence="1" type="ORF">QO011_002782</name>
</gene>
<dbReference type="InterPro" id="IPR053158">
    <property type="entry name" value="CapK_Type1_Caps_Biosynth"/>
</dbReference>
<organism evidence="1 2">
    <name type="scientific">Labrys wisconsinensis</name>
    <dbReference type="NCBI Taxonomy" id="425677"/>
    <lineage>
        <taxon>Bacteria</taxon>
        <taxon>Pseudomonadati</taxon>
        <taxon>Pseudomonadota</taxon>
        <taxon>Alphaproteobacteria</taxon>
        <taxon>Hyphomicrobiales</taxon>
        <taxon>Xanthobacteraceae</taxon>
        <taxon>Labrys</taxon>
    </lineage>
</organism>
<dbReference type="RefSeq" id="WP_307272795.1">
    <property type="nucleotide sequence ID" value="NZ_JAUSVX010000004.1"/>
</dbReference>
<dbReference type="Proteomes" id="UP001242480">
    <property type="component" value="Unassembled WGS sequence"/>
</dbReference>
<accession>A0ABU0J672</accession>
<dbReference type="GO" id="GO:0047475">
    <property type="term" value="F:phenylacetate-CoA ligase activity"/>
    <property type="evidence" value="ECO:0007669"/>
    <property type="project" value="UniProtKB-EC"/>
</dbReference>
<name>A0ABU0J672_9HYPH</name>
<keyword evidence="1" id="KW-0436">Ligase</keyword>
<evidence type="ECO:0000313" key="2">
    <source>
        <dbReference type="Proteomes" id="UP001242480"/>
    </source>
</evidence>
<evidence type="ECO:0000313" key="1">
    <source>
        <dbReference type="EMBL" id="MDQ0469766.1"/>
    </source>
</evidence>